<dbReference type="Pfam" id="PF01844">
    <property type="entry name" value="HNH"/>
    <property type="match status" value="1"/>
</dbReference>
<keyword evidence="2" id="KW-0378">Hydrolase</keyword>
<protein>
    <recommendedName>
        <fullName evidence="4">Putative HNH nuclease YajD</fullName>
    </recommendedName>
</protein>
<evidence type="ECO:0000256" key="3">
    <source>
        <dbReference type="ARBA" id="ARBA00038412"/>
    </source>
</evidence>
<dbReference type="PANTHER" id="PTHR41286">
    <property type="entry name" value="HNH NUCLEASE YAJD-RELATED"/>
    <property type="match status" value="1"/>
</dbReference>
<dbReference type="InterPro" id="IPR003615">
    <property type="entry name" value="HNH_nuc"/>
</dbReference>
<dbReference type="PANTHER" id="PTHR41286:SF1">
    <property type="entry name" value="HNH NUCLEASE YAJD-RELATED"/>
    <property type="match status" value="1"/>
</dbReference>
<evidence type="ECO:0000256" key="2">
    <source>
        <dbReference type="ARBA" id="ARBA00022801"/>
    </source>
</evidence>
<proteinExistence type="inferred from homology"/>
<dbReference type="GO" id="GO:0004519">
    <property type="term" value="F:endonuclease activity"/>
    <property type="evidence" value="ECO:0007669"/>
    <property type="project" value="UniProtKB-KW"/>
</dbReference>
<dbReference type="RefSeq" id="WP_024762918.1">
    <property type="nucleotide sequence ID" value="NZ_CP049140.1"/>
</dbReference>
<dbReference type="Proteomes" id="UP000501063">
    <property type="component" value="Chromosome"/>
</dbReference>
<name>A0A6G6J2K9_PSENT</name>
<dbReference type="SMART" id="SM00507">
    <property type="entry name" value="HNHc"/>
    <property type="match status" value="1"/>
</dbReference>
<evidence type="ECO:0000256" key="1">
    <source>
        <dbReference type="ARBA" id="ARBA00022722"/>
    </source>
</evidence>
<dbReference type="GO" id="GO:0016787">
    <property type="term" value="F:hydrolase activity"/>
    <property type="evidence" value="ECO:0007669"/>
    <property type="project" value="UniProtKB-KW"/>
</dbReference>
<evidence type="ECO:0000256" key="4">
    <source>
        <dbReference type="ARBA" id="ARBA00040194"/>
    </source>
</evidence>
<organism evidence="6 7">
    <name type="scientific">Pseudomonas nitroreducens</name>
    <dbReference type="NCBI Taxonomy" id="46680"/>
    <lineage>
        <taxon>Bacteria</taxon>
        <taxon>Pseudomonadati</taxon>
        <taxon>Pseudomonadota</taxon>
        <taxon>Gammaproteobacteria</taxon>
        <taxon>Pseudomonadales</taxon>
        <taxon>Pseudomonadaceae</taxon>
        <taxon>Pseudomonas</taxon>
    </lineage>
</organism>
<dbReference type="InterPro" id="IPR002711">
    <property type="entry name" value="HNH"/>
</dbReference>
<gene>
    <name evidence="6" type="ORF">G5B91_25655</name>
</gene>
<keyword evidence="6" id="KW-0255">Endonuclease</keyword>
<dbReference type="GO" id="GO:0005829">
    <property type="term" value="C:cytosol"/>
    <property type="evidence" value="ECO:0007669"/>
    <property type="project" value="TreeGrafter"/>
</dbReference>
<dbReference type="EMBL" id="CP049140">
    <property type="protein sequence ID" value="QIE89467.1"/>
    <property type="molecule type" value="Genomic_DNA"/>
</dbReference>
<dbReference type="KEGG" id="pnt:G5B91_25655"/>
<reference evidence="6 7" key="1">
    <citation type="submission" date="2020-02" db="EMBL/GenBank/DDBJ databases">
        <title>Integrative conjugative elements (ICEs) and plasmids drive adaptation of Pseudomonas nitroreducens strain HBP1 to wastewater environment.</title>
        <authorList>
            <person name="Sentchilo V."/>
            <person name="Carraro N."/>
            <person name="Bertelli C."/>
            <person name="van der Meer J.R."/>
        </authorList>
    </citation>
    <scope>NUCLEOTIDE SEQUENCE [LARGE SCALE GENOMIC DNA]</scope>
    <source>
        <strain evidence="6 7">HBP1</strain>
    </source>
</reference>
<dbReference type="CDD" id="cd00085">
    <property type="entry name" value="HNHc"/>
    <property type="match status" value="1"/>
</dbReference>
<evidence type="ECO:0000313" key="6">
    <source>
        <dbReference type="EMBL" id="QIE89467.1"/>
    </source>
</evidence>
<sequence length="112" mass="12922">MARLKTLRPKLAEQRPRLATVAPGSWRAGLTSSQRGYDYRWQKAREAYLLDHPLCVYCLRKGMTSAACVVDHIEAHHGNQELFWDRENWQSLCKPCHDSDKQREEAAARAGR</sequence>
<evidence type="ECO:0000259" key="5">
    <source>
        <dbReference type="SMART" id="SM00507"/>
    </source>
</evidence>
<dbReference type="Gene3D" id="1.10.30.50">
    <property type="match status" value="1"/>
</dbReference>
<dbReference type="GO" id="GO:0008270">
    <property type="term" value="F:zinc ion binding"/>
    <property type="evidence" value="ECO:0007669"/>
    <property type="project" value="InterPro"/>
</dbReference>
<feature type="domain" description="HNH nuclease" evidence="5">
    <location>
        <begin position="43"/>
        <end position="98"/>
    </location>
</feature>
<keyword evidence="1" id="KW-0540">Nuclease</keyword>
<evidence type="ECO:0000313" key="7">
    <source>
        <dbReference type="Proteomes" id="UP000501063"/>
    </source>
</evidence>
<comment type="similarity">
    <text evidence="3">Belongs to the HNH nuclease family.</text>
</comment>
<accession>A0A6G6J2K9</accession>
<dbReference type="GO" id="GO:0003676">
    <property type="term" value="F:nucleic acid binding"/>
    <property type="evidence" value="ECO:0007669"/>
    <property type="project" value="InterPro"/>
</dbReference>
<dbReference type="AlphaFoldDB" id="A0A6G6J2K9"/>